<keyword evidence="5" id="KW-0964">Secreted</keyword>
<accession>C8VTB6</accession>
<feature type="signal peptide" evidence="8">
    <location>
        <begin position="1"/>
        <end position="21"/>
    </location>
</feature>
<dbReference type="Proteomes" id="UP000000560">
    <property type="component" value="Chromosome VIII"/>
</dbReference>
<keyword evidence="10" id="KW-1185">Reference proteome</keyword>
<protein>
    <recommendedName>
        <fullName evidence="4">superoxide dismutase</fullName>
        <ecNumber evidence="4">1.15.1.1</ecNumber>
    </recommendedName>
</protein>
<evidence type="ECO:0000256" key="7">
    <source>
        <dbReference type="ARBA" id="ARBA00049204"/>
    </source>
</evidence>
<dbReference type="OMA" id="FTYHIHV"/>
<dbReference type="VEuPathDB" id="FungiDB:AN1131"/>
<dbReference type="GO" id="GO:0005576">
    <property type="term" value="C:extracellular region"/>
    <property type="evidence" value="ECO:0007669"/>
    <property type="project" value="UniProtKB-SubCell"/>
</dbReference>
<dbReference type="PROSITE" id="PS51257">
    <property type="entry name" value="PROKAR_LIPOPROTEIN"/>
    <property type="match status" value="1"/>
</dbReference>
<sequence length="207" mass="22024">MLFKILPSASLGLAVFTAACAQNISTNAPIVTDNEPVSAHHASLLPKDNTTVYGGITITSRLSSPALAVDVYIGGIPEGQYLNYHIHRAPVPADGNCYLTGGHLDPYGRGQQPPCNMTAPNTCEVGDLSGKHGVAWAPRGEVFRASYSDFFLANTPGAEAYFGDLSWVVHAPNGDRLTCGNFEVLVAAGGAGDYEDDDEELERRWKA</sequence>
<proteinExistence type="inferred from homology"/>
<dbReference type="GO" id="GO:0046872">
    <property type="term" value="F:metal ion binding"/>
    <property type="evidence" value="ECO:0007669"/>
    <property type="project" value="InterPro"/>
</dbReference>
<evidence type="ECO:0000256" key="3">
    <source>
        <dbReference type="ARBA" id="ARBA00010457"/>
    </source>
</evidence>
<dbReference type="Gene3D" id="2.60.40.200">
    <property type="entry name" value="Superoxide dismutase, copper/zinc binding domain"/>
    <property type="match status" value="1"/>
</dbReference>
<dbReference type="InterPro" id="IPR053257">
    <property type="entry name" value="Cu-only_SOD"/>
</dbReference>
<accession>Q5BE99</accession>
<comment type="catalytic activity">
    <reaction evidence="7">
        <text>2 superoxide + 2 H(+) = H2O2 + O2</text>
        <dbReference type="Rhea" id="RHEA:20696"/>
        <dbReference type="ChEBI" id="CHEBI:15378"/>
        <dbReference type="ChEBI" id="CHEBI:15379"/>
        <dbReference type="ChEBI" id="CHEBI:16240"/>
        <dbReference type="ChEBI" id="CHEBI:18421"/>
        <dbReference type="EC" id="1.15.1.1"/>
    </reaction>
</comment>
<evidence type="ECO:0000256" key="5">
    <source>
        <dbReference type="ARBA" id="ARBA00022525"/>
    </source>
</evidence>
<dbReference type="KEGG" id="ani:ANIA_01131"/>
<dbReference type="EC" id="1.15.1.1" evidence="4"/>
<dbReference type="eggNOG" id="ENOG502S5NX">
    <property type="taxonomic scope" value="Eukaryota"/>
</dbReference>
<evidence type="ECO:0000256" key="2">
    <source>
        <dbReference type="ARBA" id="ARBA00004613"/>
    </source>
</evidence>
<keyword evidence="8" id="KW-0732">Signal</keyword>
<dbReference type="GO" id="GO:0004784">
    <property type="term" value="F:superoxide dismutase activity"/>
    <property type="evidence" value="ECO:0007669"/>
    <property type="project" value="UniProtKB-EC"/>
</dbReference>
<dbReference type="FunFam" id="2.60.40.200:FF:000007">
    <property type="entry name" value="Cell surface Cu-only superoxide dismutase 5"/>
    <property type="match status" value="1"/>
</dbReference>
<dbReference type="RefSeq" id="XP_658735.1">
    <property type="nucleotide sequence ID" value="XM_653643.1"/>
</dbReference>
<evidence type="ECO:0000256" key="6">
    <source>
        <dbReference type="ARBA" id="ARBA00022862"/>
    </source>
</evidence>
<reference evidence="10" key="2">
    <citation type="journal article" date="2009" name="Fungal Genet. Biol.">
        <title>The 2008 update of the Aspergillus nidulans genome annotation: a community effort.</title>
        <authorList>
            <person name="Wortman J.R."/>
            <person name="Gilsenan J.M."/>
            <person name="Joardar V."/>
            <person name="Deegan J."/>
            <person name="Clutterbuck J."/>
            <person name="Andersen M.R."/>
            <person name="Archer D."/>
            <person name="Bencina M."/>
            <person name="Braus G."/>
            <person name="Coutinho P."/>
            <person name="von Dohren H."/>
            <person name="Doonan J."/>
            <person name="Driessen A.J."/>
            <person name="Durek P."/>
            <person name="Espeso E."/>
            <person name="Fekete E."/>
            <person name="Flipphi M."/>
            <person name="Estrada C.G."/>
            <person name="Geysens S."/>
            <person name="Goldman G."/>
            <person name="de Groot P.W."/>
            <person name="Hansen K."/>
            <person name="Harris S.D."/>
            <person name="Heinekamp T."/>
            <person name="Helmstaedt K."/>
            <person name="Henrissat B."/>
            <person name="Hofmann G."/>
            <person name="Homan T."/>
            <person name="Horio T."/>
            <person name="Horiuchi H."/>
            <person name="James S."/>
            <person name="Jones M."/>
            <person name="Karaffa L."/>
            <person name="Karanyi Z."/>
            <person name="Kato M."/>
            <person name="Keller N."/>
            <person name="Kelly D.E."/>
            <person name="Kiel J.A."/>
            <person name="Kim J.M."/>
            <person name="van der Klei I.J."/>
            <person name="Klis F.M."/>
            <person name="Kovalchuk A."/>
            <person name="Krasevec N."/>
            <person name="Kubicek C.P."/>
            <person name="Liu B."/>
            <person name="Maccabe A."/>
            <person name="Meyer V."/>
            <person name="Mirabito P."/>
            <person name="Miskei M."/>
            <person name="Mos M."/>
            <person name="Mullins J."/>
            <person name="Nelson D.R."/>
            <person name="Nielsen J."/>
            <person name="Oakley B.R."/>
            <person name="Osmani S.A."/>
            <person name="Pakula T."/>
            <person name="Paszewski A."/>
            <person name="Paulsen I."/>
            <person name="Pilsyk S."/>
            <person name="Pocsi I."/>
            <person name="Punt P.J."/>
            <person name="Ram A.F."/>
            <person name="Ren Q."/>
            <person name="Robellet X."/>
            <person name="Robson G."/>
            <person name="Seiboth B."/>
            <person name="van Solingen P."/>
            <person name="Specht T."/>
            <person name="Sun J."/>
            <person name="Taheri-Talesh N."/>
            <person name="Takeshita N."/>
            <person name="Ussery D."/>
            <person name="vanKuyk P.A."/>
            <person name="Visser H."/>
            <person name="van de Vondervoort P.J."/>
            <person name="de Vries R.P."/>
            <person name="Walton J."/>
            <person name="Xiang X."/>
            <person name="Xiong Y."/>
            <person name="Zeng A.P."/>
            <person name="Brandt B.W."/>
            <person name="Cornell M.J."/>
            <person name="van den Hondel C.A."/>
            <person name="Visser J."/>
            <person name="Oliver S.G."/>
            <person name="Turner G."/>
        </authorList>
    </citation>
    <scope>GENOME REANNOTATION</scope>
    <source>
        <strain evidence="10">FGSC A4 / ATCC 38163 / CBS 112.46 / NRRL 194 / M139</strain>
    </source>
</reference>
<dbReference type="AlphaFoldDB" id="Q5BE99"/>
<dbReference type="OrthoDB" id="159229at2759"/>
<dbReference type="PANTHER" id="PTHR20910:SF1">
    <property type="entry name" value="SUPEROXIDE DISMUTASE COPPER_ZINC BINDING DOMAIN-CONTAINING PROTEIN"/>
    <property type="match status" value="1"/>
</dbReference>
<evidence type="ECO:0000313" key="9">
    <source>
        <dbReference type="EMBL" id="CBF88081.1"/>
    </source>
</evidence>
<organism evidence="9 10">
    <name type="scientific">Emericella nidulans (strain FGSC A4 / ATCC 38163 / CBS 112.46 / NRRL 194 / M139)</name>
    <name type="common">Aspergillus nidulans</name>
    <dbReference type="NCBI Taxonomy" id="227321"/>
    <lineage>
        <taxon>Eukaryota</taxon>
        <taxon>Fungi</taxon>
        <taxon>Dikarya</taxon>
        <taxon>Ascomycota</taxon>
        <taxon>Pezizomycotina</taxon>
        <taxon>Eurotiomycetes</taxon>
        <taxon>Eurotiomycetidae</taxon>
        <taxon>Eurotiales</taxon>
        <taxon>Aspergillaceae</taxon>
        <taxon>Aspergillus</taxon>
        <taxon>Aspergillus subgen. Nidulantes</taxon>
    </lineage>
</organism>
<gene>
    <name evidence="9" type="ORF">ANIA_01131</name>
</gene>
<comment type="similarity">
    <text evidence="3">Belongs to the Cu-Zn superoxide dismutase family.</text>
</comment>
<evidence type="ECO:0000256" key="1">
    <source>
        <dbReference type="ARBA" id="ARBA00004196"/>
    </source>
</evidence>
<dbReference type="SUPFAM" id="SSF49329">
    <property type="entry name" value="Cu,Zn superoxide dismutase-like"/>
    <property type="match status" value="1"/>
</dbReference>
<name>Q5BE99_EMENI</name>
<comment type="subcellular location">
    <subcellularLocation>
        <location evidence="1">Cell envelope</location>
    </subcellularLocation>
    <subcellularLocation>
        <location evidence="2">Secreted</location>
    </subcellularLocation>
</comment>
<keyword evidence="6" id="KW-0049">Antioxidant</keyword>
<dbReference type="EMBL" id="BN001308">
    <property type="protein sequence ID" value="CBF88081.1"/>
    <property type="molecule type" value="Genomic_DNA"/>
</dbReference>
<evidence type="ECO:0000313" key="10">
    <source>
        <dbReference type="Proteomes" id="UP000000560"/>
    </source>
</evidence>
<evidence type="ECO:0000256" key="4">
    <source>
        <dbReference type="ARBA" id="ARBA00012682"/>
    </source>
</evidence>
<dbReference type="STRING" id="227321.Q5BE99"/>
<dbReference type="InParanoid" id="Q5BE99"/>
<dbReference type="PANTHER" id="PTHR20910">
    <property type="entry name" value="AGAP001623-PA"/>
    <property type="match status" value="1"/>
</dbReference>
<evidence type="ECO:0000256" key="8">
    <source>
        <dbReference type="SAM" id="SignalP"/>
    </source>
</evidence>
<dbReference type="HOGENOM" id="CLU_063073_1_2_1"/>
<feature type="chain" id="PRO_5010161333" description="superoxide dismutase" evidence="8">
    <location>
        <begin position="22"/>
        <end position="207"/>
    </location>
</feature>
<dbReference type="GeneID" id="2876907"/>
<reference evidence="10" key="1">
    <citation type="journal article" date="2005" name="Nature">
        <title>Sequencing of Aspergillus nidulans and comparative analysis with A. fumigatus and A. oryzae.</title>
        <authorList>
            <person name="Galagan J.E."/>
            <person name="Calvo S.E."/>
            <person name="Cuomo C."/>
            <person name="Ma L.J."/>
            <person name="Wortman J.R."/>
            <person name="Batzoglou S."/>
            <person name="Lee S.I."/>
            <person name="Basturkmen M."/>
            <person name="Spevak C.C."/>
            <person name="Clutterbuck J."/>
            <person name="Kapitonov V."/>
            <person name="Jurka J."/>
            <person name="Scazzocchio C."/>
            <person name="Farman M."/>
            <person name="Butler J."/>
            <person name="Purcell S."/>
            <person name="Harris S."/>
            <person name="Braus G.H."/>
            <person name="Draht O."/>
            <person name="Busch S."/>
            <person name="D'Enfert C."/>
            <person name="Bouchier C."/>
            <person name="Goldman G.H."/>
            <person name="Bell-Pedersen D."/>
            <person name="Griffiths-Jones S."/>
            <person name="Doonan J.H."/>
            <person name="Yu J."/>
            <person name="Vienken K."/>
            <person name="Pain A."/>
            <person name="Freitag M."/>
            <person name="Selker E.U."/>
            <person name="Archer D.B."/>
            <person name="Penalva M.A."/>
            <person name="Oakley B.R."/>
            <person name="Momany M."/>
            <person name="Tanaka T."/>
            <person name="Kumagai T."/>
            <person name="Asai K."/>
            <person name="Machida M."/>
            <person name="Nierman W.C."/>
            <person name="Denning D.W."/>
            <person name="Caddick M."/>
            <person name="Hynes M."/>
            <person name="Paoletti M."/>
            <person name="Fischer R."/>
            <person name="Miller B."/>
            <person name="Dyer P."/>
            <person name="Sachs M.S."/>
            <person name="Osmani S.A."/>
            <person name="Birren B.W."/>
        </authorList>
    </citation>
    <scope>NUCLEOTIDE SEQUENCE [LARGE SCALE GENOMIC DNA]</scope>
    <source>
        <strain evidence="10">FGSC A4 / ATCC 38163 / CBS 112.46 / NRRL 194 / M139</strain>
    </source>
</reference>
<dbReference type="InterPro" id="IPR036423">
    <property type="entry name" value="SOD-like_Cu/Zn_dom_sf"/>
</dbReference>